<dbReference type="SUPFAM" id="SSF56176">
    <property type="entry name" value="FAD-binding/transporter-associated domain-like"/>
    <property type="match status" value="1"/>
</dbReference>
<keyword evidence="10 16" id="KW-0133">Cell shape</keyword>
<organism evidence="18 19">
    <name type="scientific">candidate division WOR-3 bacterium</name>
    <dbReference type="NCBI Taxonomy" id="2052148"/>
    <lineage>
        <taxon>Bacteria</taxon>
        <taxon>Bacteria division WOR-3</taxon>
    </lineage>
</organism>
<comment type="catalytic activity">
    <reaction evidence="15 16">
        <text>UDP-N-acetyl-alpha-D-muramate + NADP(+) = UDP-N-acetyl-3-O-(1-carboxyvinyl)-alpha-D-glucosamine + NADPH + H(+)</text>
        <dbReference type="Rhea" id="RHEA:12248"/>
        <dbReference type="ChEBI" id="CHEBI:15378"/>
        <dbReference type="ChEBI" id="CHEBI:57783"/>
        <dbReference type="ChEBI" id="CHEBI:58349"/>
        <dbReference type="ChEBI" id="CHEBI:68483"/>
        <dbReference type="ChEBI" id="CHEBI:70757"/>
        <dbReference type="EC" id="1.3.1.98"/>
    </reaction>
</comment>
<dbReference type="GO" id="GO:0071555">
    <property type="term" value="P:cell wall organization"/>
    <property type="evidence" value="ECO:0007669"/>
    <property type="project" value="UniProtKB-KW"/>
</dbReference>
<evidence type="ECO:0000256" key="10">
    <source>
        <dbReference type="ARBA" id="ARBA00022960"/>
    </source>
</evidence>
<keyword evidence="7 16" id="KW-0285">Flavoprotein</keyword>
<evidence type="ECO:0000256" key="2">
    <source>
        <dbReference type="ARBA" id="ARBA00003921"/>
    </source>
</evidence>
<dbReference type="Gene3D" id="3.90.78.10">
    <property type="entry name" value="UDP-N-acetylenolpyruvoylglucosamine reductase, C-terminal domain"/>
    <property type="match status" value="1"/>
</dbReference>
<dbReference type="GO" id="GO:0051301">
    <property type="term" value="P:cell division"/>
    <property type="evidence" value="ECO:0007669"/>
    <property type="project" value="UniProtKB-KW"/>
</dbReference>
<dbReference type="InterPro" id="IPR016167">
    <property type="entry name" value="FAD-bd_PCMH_sub1"/>
</dbReference>
<dbReference type="Gene3D" id="3.30.465.10">
    <property type="match status" value="1"/>
</dbReference>
<evidence type="ECO:0000256" key="6">
    <source>
        <dbReference type="ARBA" id="ARBA00022618"/>
    </source>
</evidence>
<dbReference type="PANTHER" id="PTHR21071:SF4">
    <property type="entry name" value="UDP-N-ACETYLENOLPYRUVOYLGLUCOSAMINE REDUCTASE"/>
    <property type="match status" value="1"/>
</dbReference>
<evidence type="ECO:0000256" key="9">
    <source>
        <dbReference type="ARBA" id="ARBA00022857"/>
    </source>
</evidence>
<dbReference type="InterPro" id="IPR036635">
    <property type="entry name" value="MurB_C_sf"/>
</dbReference>
<evidence type="ECO:0000256" key="15">
    <source>
        <dbReference type="ARBA" id="ARBA00048914"/>
    </source>
</evidence>
<dbReference type="InterPro" id="IPR016169">
    <property type="entry name" value="FAD-bd_PCMH_sub2"/>
</dbReference>
<comment type="function">
    <text evidence="2 16">Cell wall formation.</text>
</comment>
<dbReference type="InterPro" id="IPR011601">
    <property type="entry name" value="MurB_C"/>
</dbReference>
<keyword evidence="6 16" id="KW-0132">Cell division</keyword>
<dbReference type="GO" id="GO:0071949">
    <property type="term" value="F:FAD binding"/>
    <property type="evidence" value="ECO:0007669"/>
    <property type="project" value="InterPro"/>
</dbReference>
<evidence type="ECO:0000256" key="13">
    <source>
        <dbReference type="ARBA" id="ARBA00023306"/>
    </source>
</evidence>
<protein>
    <recommendedName>
        <fullName evidence="16">UDP-N-acetylenolpyruvoylglucosamine reductase</fullName>
        <ecNumber evidence="16">1.3.1.98</ecNumber>
    </recommendedName>
    <alternativeName>
        <fullName evidence="16">UDP-N-acetylmuramate dehydrogenase</fullName>
    </alternativeName>
</protein>
<name>A0A660SHG9_UNCW3</name>
<sequence length="285" mass="31671">MLEIRGRIRKGIEIGPLTSIGIGGKTRYLIDVYDLISLKKVLRWLSSKRIPYLVIGQGTNLLFCGDFAGALIRLGGNFKRMWISDRIVVGAGIELKRMIRRLIANGYGGLEELYGIPGTLGGAVAGNAGAFGRSIGDFVERVWITNPDGSEQMLSSDRLGFGYRNTKLPENTIITFVELTLRRGKGSLRKAEGYLKKRSERIPHGLSAGCIFKNPEDDSAGRLIEACGLKGYSRGDAVISPHHANFIINRGNANFSDVIFLIEKIRREVKRRFGYDLELEVRIIR</sequence>
<proteinExistence type="inferred from homology"/>
<keyword evidence="14 16" id="KW-0961">Cell wall biogenesis/degradation</keyword>
<evidence type="ECO:0000259" key="17">
    <source>
        <dbReference type="PROSITE" id="PS51387"/>
    </source>
</evidence>
<dbReference type="InterPro" id="IPR016166">
    <property type="entry name" value="FAD-bd_PCMH"/>
</dbReference>
<keyword evidence="12 16" id="KW-0560">Oxidoreductase</keyword>
<dbReference type="PANTHER" id="PTHR21071">
    <property type="entry name" value="UDP-N-ACETYLENOLPYRUVOYLGLUCOSAMINE REDUCTASE"/>
    <property type="match status" value="1"/>
</dbReference>
<dbReference type="GO" id="GO:0008360">
    <property type="term" value="P:regulation of cell shape"/>
    <property type="evidence" value="ECO:0007669"/>
    <property type="project" value="UniProtKB-KW"/>
</dbReference>
<dbReference type="UniPathway" id="UPA00219"/>
<evidence type="ECO:0000313" key="18">
    <source>
        <dbReference type="EMBL" id="RKX70249.1"/>
    </source>
</evidence>
<evidence type="ECO:0000256" key="5">
    <source>
        <dbReference type="ARBA" id="ARBA00022490"/>
    </source>
</evidence>
<evidence type="ECO:0000256" key="4">
    <source>
        <dbReference type="ARBA" id="ARBA00004752"/>
    </source>
</evidence>
<comment type="pathway">
    <text evidence="4 16">Cell wall biogenesis; peptidoglycan biosynthesis.</text>
</comment>
<evidence type="ECO:0000256" key="3">
    <source>
        <dbReference type="ARBA" id="ARBA00004496"/>
    </source>
</evidence>
<dbReference type="NCBIfam" id="TIGR00179">
    <property type="entry name" value="murB"/>
    <property type="match status" value="1"/>
</dbReference>
<accession>A0A660SHG9</accession>
<dbReference type="InterPro" id="IPR003170">
    <property type="entry name" value="MurB"/>
</dbReference>
<dbReference type="Proteomes" id="UP000268469">
    <property type="component" value="Unassembled WGS sequence"/>
</dbReference>
<evidence type="ECO:0000256" key="12">
    <source>
        <dbReference type="ARBA" id="ARBA00023002"/>
    </source>
</evidence>
<comment type="cofactor">
    <cofactor evidence="1 16">
        <name>FAD</name>
        <dbReference type="ChEBI" id="CHEBI:57692"/>
    </cofactor>
</comment>
<dbReference type="AlphaFoldDB" id="A0A660SHG9"/>
<dbReference type="GO" id="GO:0008762">
    <property type="term" value="F:UDP-N-acetylmuramate dehydrogenase activity"/>
    <property type="evidence" value="ECO:0007669"/>
    <property type="project" value="UniProtKB-UniRule"/>
</dbReference>
<keyword evidence="5 16" id="KW-0963">Cytoplasm</keyword>
<dbReference type="HAMAP" id="MF_00037">
    <property type="entry name" value="MurB"/>
    <property type="match status" value="1"/>
</dbReference>
<keyword evidence="13 16" id="KW-0131">Cell cycle</keyword>
<evidence type="ECO:0000256" key="1">
    <source>
        <dbReference type="ARBA" id="ARBA00001974"/>
    </source>
</evidence>
<reference evidence="18 19" key="1">
    <citation type="submission" date="2018-06" db="EMBL/GenBank/DDBJ databases">
        <title>Extensive metabolic versatility and redundancy in microbially diverse, dynamic hydrothermal sediments.</title>
        <authorList>
            <person name="Dombrowski N."/>
            <person name="Teske A."/>
            <person name="Baker B.J."/>
        </authorList>
    </citation>
    <scope>NUCLEOTIDE SEQUENCE [LARGE SCALE GENOMIC DNA]</scope>
    <source>
        <strain evidence="18">B36_G15</strain>
    </source>
</reference>
<feature type="active site" description="Proton donor" evidence="16">
    <location>
        <position position="210"/>
    </location>
</feature>
<dbReference type="InterPro" id="IPR006094">
    <property type="entry name" value="Oxid_FAD_bind_N"/>
</dbReference>
<feature type="domain" description="FAD-binding PCMH-type" evidence="17">
    <location>
        <begin position="21"/>
        <end position="184"/>
    </location>
</feature>
<comment type="subcellular location">
    <subcellularLocation>
        <location evidence="3 16">Cytoplasm</location>
    </subcellularLocation>
</comment>
<keyword evidence="8 16" id="KW-0274">FAD</keyword>
<keyword evidence="9 16" id="KW-0521">NADP</keyword>
<dbReference type="GO" id="GO:0009252">
    <property type="term" value="P:peptidoglycan biosynthetic process"/>
    <property type="evidence" value="ECO:0007669"/>
    <property type="project" value="UniProtKB-UniRule"/>
</dbReference>
<dbReference type="SUPFAM" id="SSF56194">
    <property type="entry name" value="Uridine diphospho-N-Acetylenolpyruvylglucosamine reductase, MurB, C-terminal domain"/>
    <property type="match status" value="1"/>
</dbReference>
<dbReference type="Pfam" id="PF01565">
    <property type="entry name" value="FAD_binding_4"/>
    <property type="match status" value="1"/>
</dbReference>
<dbReference type="EC" id="1.3.1.98" evidence="16"/>
<dbReference type="InterPro" id="IPR036318">
    <property type="entry name" value="FAD-bd_PCMH-like_sf"/>
</dbReference>
<dbReference type="EMBL" id="QNBE01000045">
    <property type="protein sequence ID" value="RKX70249.1"/>
    <property type="molecule type" value="Genomic_DNA"/>
</dbReference>
<dbReference type="GO" id="GO:0005829">
    <property type="term" value="C:cytosol"/>
    <property type="evidence" value="ECO:0007669"/>
    <property type="project" value="TreeGrafter"/>
</dbReference>
<comment type="caution">
    <text evidence="18">The sequence shown here is derived from an EMBL/GenBank/DDBJ whole genome shotgun (WGS) entry which is preliminary data.</text>
</comment>
<feature type="active site" evidence="16">
    <location>
        <position position="280"/>
    </location>
</feature>
<evidence type="ECO:0000256" key="8">
    <source>
        <dbReference type="ARBA" id="ARBA00022827"/>
    </source>
</evidence>
<dbReference type="Pfam" id="PF02873">
    <property type="entry name" value="MurB_C"/>
    <property type="match status" value="1"/>
</dbReference>
<evidence type="ECO:0000256" key="16">
    <source>
        <dbReference type="HAMAP-Rule" id="MF_00037"/>
    </source>
</evidence>
<gene>
    <name evidence="16 18" type="primary">murB</name>
    <name evidence="18" type="ORF">DRP53_05605</name>
</gene>
<evidence type="ECO:0000256" key="7">
    <source>
        <dbReference type="ARBA" id="ARBA00022630"/>
    </source>
</evidence>
<dbReference type="Gene3D" id="3.30.43.10">
    <property type="entry name" value="Uridine Diphospho-n-acetylenolpyruvylglucosamine Reductase, domain 2"/>
    <property type="match status" value="1"/>
</dbReference>
<evidence type="ECO:0000256" key="11">
    <source>
        <dbReference type="ARBA" id="ARBA00022984"/>
    </source>
</evidence>
<evidence type="ECO:0000313" key="19">
    <source>
        <dbReference type="Proteomes" id="UP000268469"/>
    </source>
</evidence>
<feature type="active site" evidence="16">
    <location>
        <position position="164"/>
    </location>
</feature>
<dbReference type="PROSITE" id="PS51387">
    <property type="entry name" value="FAD_PCMH"/>
    <property type="match status" value="1"/>
</dbReference>
<evidence type="ECO:0000256" key="14">
    <source>
        <dbReference type="ARBA" id="ARBA00023316"/>
    </source>
</evidence>
<keyword evidence="11 16" id="KW-0573">Peptidoglycan synthesis</keyword>
<comment type="similarity">
    <text evidence="16">Belongs to the MurB family.</text>
</comment>